<feature type="compositionally biased region" description="Low complexity" evidence="1">
    <location>
        <begin position="1"/>
        <end position="19"/>
    </location>
</feature>
<evidence type="ECO:0000313" key="2">
    <source>
        <dbReference type="EMBL" id="KAL2539759.1"/>
    </source>
</evidence>
<organism evidence="2 3">
    <name type="scientific">Abeliophyllum distichum</name>
    <dbReference type="NCBI Taxonomy" id="126358"/>
    <lineage>
        <taxon>Eukaryota</taxon>
        <taxon>Viridiplantae</taxon>
        <taxon>Streptophyta</taxon>
        <taxon>Embryophyta</taxon>
        <taxon>Tracheophyta</taxon>
        <taxon>Spermatophyta</taxon>
        <taxon>Magnoliopsida</taxon>
        <taxon>eudicotyledons</taxon>
        <taxon>Gunneridae</taxon>
        <taxon>Pentapetalae</taxon>
        <taxon>asterids</taxon>
        <taxon>lamiids</taxon>
        <taxon>Lamiales</taxon>
        <taxon>Oleaceae</taxon>
        <taxon>Forsythieae</taxon>
        <taxon>Abeliophyllum</taxon>
    </lineage>
</organism>
<evidence type="ECO:0000313" key="3">
    <source>
        <dbReference type="Proteomes" id="UP001604336"/>
    </source>
</evidence>
<evidence type="ECO:0000256" key="1">
    <source>
        <dbReference type="SAM" id="MobiDB-lite"/>
    </source>
</evidence>
<dbReference type="EMBL" id="JBFOLK010000001">
    <property type="protein sequence ID" value="KAL2539759.1"/>
    <property type="molecule type" value="Genomic_DNA"/>
</dbReference>
<reference evidence="3" key="1">
    <citation type="submission" date="2024-07" db="EMBL/GenBank/DDBJ databases">
        <title>Two chromosome-level genome assemblies of Korean endemic species Abeliophyllum distichum and Forsythia ovata (Oleaceae).</title>
        <authorList>
            <person name="Jang H."/>
        </authorList>
    </citation>
    <scope>NUCLEOTIDE SEQUENCE [LARGE SCALE GENOMIC DNA]</scope>
</reference>
<comment type="caution">
    <text evidence="2">The sequence shown here is derived from an EMBL/GenBank/DDBJ whole genome shotgun (WGS) entry which is preliminary data.</text>
</comment>
<name>A0ABD1VQW2_9LAMI</name>
<accession>A0ABD1VQW2</accession>
<dbReference type="AlphaFoldDB" id="A0ABD1VQW2"/>
<sequence>MAAKPNNDNAAADVASAKNTRSSQLEASNAERHAWLIKCPPIVSRAMQNNHLPPPCSADGAKDPITNSGPTVAKITVSVDPLLPNNDVSSNQLVDCCLYAWAHCGSEFVEYDLDLELL</sequence>
<gene>
    <name evidence="2" type="ORF">Adt_00737</name>
</gene>
<feature type="region of interest" description="Disordered" evidence="1">
    <location>
        <begin position="1"/>
        <end position="26"/>
    </location>
</feature>
<dbReference type="Proteomes" id="UP001604336">
    <property type="component" value="Unassembled WGS sequence"/>
</dbReference>
<proteinExistence type="predicted"/>
<keyword evidence="3" id="KW-1185">Reference proteome</keyword>
<protein>
    <submittedName>
        <fullName evidence="2">Transcription initiation factor IIF subunit beta</fullName>
    </submittedName>
</protein>